<dbReference type="InterPro" id="IPR006139">
    <property type="entry name" value="D-isomer_2_OHA_DH_cat_dom"/>
</dbReference>
<evidence type="ECO:0000313" key="2">
    <source>
        <dbReference type="EMBL" id="SVB41866.1"/>
    </source>
</evidence>
<dbReference type="Pfam" id="PF00389">
    <property type="entry name" value="2-Hacid_dh"/>
    <property type="match status" value="1"/>
</dbReference>
<organism evidence="2">
    <name type="scientific">marine metagenome</name>
    <dbReference type="NCBI Taxonomy" id="408172"/>
    <lineage>
        <taxon>unclassified sequences</taxon>
        <taxon>metagenomes</taxon>
        <taxon>ecological metagenomes</taxon>
    </lineage>
</organism>
<feature type="domain" description="D-isomer specific 2-hydroxyacid dehydrogenase catalytic" evidence="1">
    <location>
        <begin position="14"/>
        <end position="108"/>
    </location>
</feature>
<dbReference type="AlphaFoldDB" id="A0A382DTN9"/>
<sequence>MSKSIVVTETEYKKGQEAFENLRPGYVVITSDDAEQCLADTITRTGAKAVIVGANTYKKQLYEALSPDGIIARFGVGTDGINFECISQYNLTVANTPNVMDDSVAELSMWLIGDLARMLNYMDKQMKADIFSGET</sequence>
<feature type="non-terminal residue" evidence="2">
    <location>
        <position position="135"/>
    </location>
</feature>
<name>A0A382DTN9_9ZZZZ</name>
<dbReference type="EMBL" id="UINC01041087">
    <property type="protein sequence ID" value="SVB41866.1"/>
    <property type="molecule type" value="Genomic_DNA"/>
</dbReference>
<dbReference type="GO" id="GO:0051287">
    <property type="term" value="F:NAD binding"/>
    <property type="evidence" value="ECO:0007669"/>
    <property type="project" value="InterPro"/>
</dbReference>
<gene>
    <name evidence="2" type="ORF">METZ01_LOCUS194720</name>
</gene>
<dbReference type="Gene3D" id="3.40.50.720">
    <property type="entry name" value="NAD(P)-binding Rossmann-like Domain"/>
    <property type="match status" value="1"/>
</dbReference>
<proteinExistence type="predicted"/>
<dbReference type="SUPFAM" id="SSF52283">
    <property type="entry name" value="Formate/glycerate dehydrogenase catalytic domain-like"/>
    <property type="match status" value="1"/>
</dbReference>
<protein>
    <recommendedName>
        <fullName evidence="1">D-isomer specific 2-hydroxyacid dehydrogenase catalytic domain-containing protein</fullName>
    </recommendedName>
</protein>
<accession>A0A382DTN9</accession>
<dbReference type="GO" id="GO:0016616">
    <property type="term" value="F:oxidoreductase activity, acting on the CH-OH group of donors, NAD or NADP as acceptor"/>
    <property type="evidence" value="ECO:0007669"/>
    <property type="project" value="InterPro"/>
</dbReference>
<reference evidence="2" key="1">
    <citation type="submission" date="2018-05" db="EMBL/GenBank/DDBJ databases">
        <authorList>
            <person name="Lanie J.A."/>
            <person name="Ng W.-L."/>
            <person name="Kazmierczak K.M."/>
            <person name="Andrzejewski T.M."/>
            <person name="Davidsen T.M."/>
            <person name="Wayne K.J."/>
            <person name="Tettelin H."/>
            <person name="Glass J.I."/>
            <person name="Rusch D."/>
            <person name="Podicherti R."/>
            <person name="Tsui H.-C.T."/>
            <person name="Winkler M.E."/>
        </authorList>
    </citation>
    <scope>NUCLEOTIDE SEQUENCE</scope>
</reference>
<evidence type="ECO:0000259" key="1">
    <source>
        <dbReference type="Pfam" id="PF00389"/>
    </source>
</evidence>